<accession>A0A917C6J7</accession>
<name>A0A917C6J7_9HYPH</name>
<comment type="caution">
    <text evidence="1">The sequence shown here is derived from an EMBL/GenBank/DDBJ whole genome shotgun (WGS) entry which is preliminary data.</text>
</comment>
<evidence type="ECO:0000313" key="1">
    <source>
        <dbReference type="EMBL" id="GGF72677.1"/>
    </source>
</evidence>
<reference evidence="1" key="2">
    <citation type="submission" date="2020-09" db="EMBL/GenBank/DDBJ databases">
        <authorList>
            <person name="Sun Q."/>
            <person name="Sedlacek I."/>
        </authorList>
    </citation>
    <scope>NUCLEOTIDE SEQUENCE</scope>
    <source>
        <strain evidence="1">CCM 7897</strain>
    </source>
</reference>
<evidence type="ECO:0008006" key="3">
    <source>
        <dbReference type="Google" id="ProtNLM"/>
    </source>
</evidence>
<keyword evidence="2" id="KW-1185">Reference proteome</keyword>
<sequence>MTKFASRSLSGLLPSRLRSASALLIAAGLIAGTAALATETRIFLIENSDGYGIDTCLANGEPCGAEVANAWCRTHDYTAALDFGRIAVTGSTGITTISGGDAEKRAQACTGDRCQPVVAIACTR</sequence>
<gene>
    <name evidence="1" type="ORF">GCM10007301_35630</name>
</gene>
<evidence type="ECO:0000313" key="2">
    <source>
        <dbReference type="Proteomes" id="UP000606044"/>
    </source>
</evidence>
<proteinExistence type="predicted"/>
<dbReference type="RefSeq" id="WP_244644510.1">
    <property type="nucleotide sequence ID" value="NZ_BMCT01000005.1"/>
</dbReference>
<dbReference type="Proteomes" id="UP000606044">
    <property type="component" value="Unassembled WGS sequence"/>
</dbReference>
<protein>
    <recommendedName>
        <fullName evidence="3">DUF4189 domain-containing protein</fullName>
    </recommendedName>
</protein>
<dbReference type="AlphaFoldDB" id="A0A917C6J7"/>
<organism evidence="1 2">
    <name type="scientific">Azorhizobium oxalatiphilum</name>
    <dbReference type="NCBI Taxonomy" id="980631"/>
    <lineage>
        <taxon>Bacteria</taxon>
        <taxon>Pseudomonadati</taxon>
        <taxon>Pseudomonadota</taxon>
        <taxon>Alphaproteobacteria</taxon>
        <taxon>Hyphomicrobiales</taxon>
        <taxon>Xanthobacteraceae</taxon>
        <taxon>Azorhizobium</taxon>
    </lineage>
</organism>
<reference evidence="1" key="1">
    <citation type="journal article" date="2014" name="Int. J. Syst. Evol. Microbiol.">
        <title>Complete genome sequence of Corynebacterium casei LMG S-19264T (=DSM 44701T), isolated from a smear-ripened cheese.</title>
        <authorList>
            <consortium name="US DOE Joint Genome Institute (JGI-PGF)"/>
            <person name="Walter F."/>
            <person name="Albersmeier A."/>
            <person name="Kalinowski J."/>
            <person name="Ruckert C."/>
        </authorList>
    </citation>
    <scope>NUCLEOTIDE SEQUENCE</scope>
    <source>
        <strain evidence="1">CCM 7897</strain>
    </source>
</reference>
<dbReference type="EMBL" id="BMCT01000005">
    <property type="protein sequence ID" value="GGF72677.1"/>
    <property type="molecule type" value="Genomic_DNA"/>
</dbReference>